<feature type="compositionally biased region" description="Polar residues" evidence="1">
    <location>
        <begin position="207"/>
        <end position="243"/>
    </location>
</feature>
<organism evidence="2 3">
    <name type="scientific">Oesophagostomum dentatum</name>
    <name type="common">Nodular worm</name>
    <dbReference type="NCBI Taxonomy" id="61180"/>
    <lineage>
        <taxon>Eukaryota</taxon>
        <taxon>Metazoa</taxon>
        <taxon>Ecdysozoa</taxon>
        <taxon>Nematoda</taxon>
        <taxon>Chromadorea</taxon>
        <taxon>Rhabditida</taxon>
        <taxon>Rhabditina</taxon>
        <taxon>Rhabditomorpha</taxon>
        <taxon>Strongyloidea</taxon>
        <taxon>Strongylidae</taxon>
        <taxon>Oesophagostomum</taxon>
    </lineage>
</organism>
<evidence type="ECO:0000313" key="2">
    <source>
        <dbReference type="EMBL" id="KHJ80840.1"/>
    </source>
</evidence>
<feature type="compositionally biased region" description="Polar residues" evidence="1">
    <location>
        <begin position="185"/>
        <end position="194"/>
    </location>
</feature>
<dbReference type="Proteomes" id="UP000053660">
    <property type="component" value="Unassembled WGS sequence"/>
</dbReference>
<name>A0A0B1SC86_OESDE</name>
<protein>
    <submittedName>
        <fullName evidence="2">Uncharacterized protein</fullName>
    </submittedName>
</protein>
<accession>A0A0B1SC86</accession>
<keyword evidence="3" id="KW-1185">Reference proteome</keyword>
<sequence length="243" mass="27561">MTRRTTARLTSNADNTEEDFPSWAKELIPMVKFRADSTKIDEKLRTIAWVGIDEKVDEVSTRLFDREIVKEAVYTSGCDDLKREFDEGRISIRRHPSGRPHGPGRRGRIIKITLSNQSLRDALLMHMKNGRQSLTKDFVHSYPRRDYTVEELELDRSLRKQAGELNAQCGRLKQPRDLPIRPQWPRQSPSTSLNAERRSKLAKPNLPNLTISLSQKDSSTGESSTNIVSPGQDSPVTSSYASA</sequence>
<feature type="region of interest" description="Disordered" evidence="1">
    <location>
        <begin position="170"/>
        <end position="243"/>
    </location>
</feature>
<evidence type="ECO:0000256" key="1">
    <source>
        <dbReference type="SAM" id="MobiDB-lite"/>
    </source>
</evidence>
<dbReference type="AlphaFoldDB" id="A0A0B1SC86"/>
<dbReference type="PANTHER" id="PTHR21459">
    <property type="entry name" value="PROTEIN CBG08968"/>
    <property type="match status" value="1"/>
</dbReference>
<evidence type="ECO:0000313" key="3">
    <source>
        <dbReference type="Proteomes" id="UP000053660"/>
    </source>
</evidence>
<gene>
    <name evidence="2" type="ORF">OESDEN_19480</name>
</gene>
<dbReference type="EMBL" id="KN598254">
    <property type="protein sequence ID" value="KHJ80840.1"/>
    <property type="molecule type" value="Genomic_DNA"/>
</dbReference>
<proteinExistence type="predicted"/>
<dbReference type="PANTHER" id="PTHR21459:SF2">
    <property type="entry name" value="PROTEIN CBG08968"/>
    <property type="match status" value="1"/>
</dbReference>
<reference evidence="2 3" key="1">
    <citation type="submission" date="2014-03" db="EMBL/GenBank/DDBJ databases">
        <title>Draft genome of the hookworm Oesophagostomum dentatum.</title>
        <authorList>
            <person name="Mitreva M."/>
        </authorList>
    </citation>
    <scope>NUCLEOTIDE SEQUENCE [LARGE SCALE GENOMIC DNA]</scope>
    <source>
        <strain evidence="2 3">OD-Hann</strain>
    </source>
</reference>
<dbReference type="OrthoDB" id="5859941at2759"/>